<sequence>MKYGQHETFHLRLNWLRKGIKMIQQNPRFFFEKDAAEKIGSEKTWFSLYVFGSLPLTSLRKRKIKQTKVYIY</sequence>
<dbReference type="Pfam" id="PF13182">
    <property type="entry name" value="DUF4007"/>
    <property type="match status" value="1"/>
</dbReference>
<organism evidence="2 3">
    <name type="scientific">Cohnella kolymensis</name>
    <dbReference type="NCBI Taxonomy" id="1590652"/>
    <lineage>
        <taxon>Bacteria</taxon>
        <taxon>Bacillati</taxon>
        <taxon>Bacillota</taxon>
        <taxon>Bacilli</taxon>
        <taxon>Bacillales</taxon>
        <taxon>Paenibacillaceae</taxon>
        <taxon>Cohnella</taxon>
    </lineage>
</organism>
<keyword evidence="3" id="KW-1185">Reference proteome</keyword>
<evidence type="ECO:0000313" key="3">
    <source>
        <dbReference type="Proteomes" id="UP000054526"/>
    </source>
</evidence>
<dbReference type="EMBL" id="JXAL01000001">
    <property type="protein sequence ID" value="KIL37319.1"/>
    <property type="molecule type" value="Genomic_DNA"/>
</dbReference>
<comment type="caution">
    <text evidence="2">The sequence shown here is derived from an EMBL/GenBank/DDBJ whole genome shotgun (WGS) entry which is preliminary data.</text>
</comment>
<protein>
    <recommendedName>
        <fullName evidence="1">DUF4007 domain-containing protein</fullName>
    </recommendedName>
</protein>
<dbReference type="Proteomes" id="UP000054526">
    <property type="component" value="Unassembled WGS sequence"/>
</dbReference>
<dbReference type="InterPro" id="IPR025248">
    <property type="entry name" value="DUF4007"/>
</dbReference>
<dbReference type="RefSeq" id="WP_041058539.1">
    <property type="nucleotide sequence ID" value="NZ_JXAL01000001.1"/>
</dbReference>
<reference evidence="2 3" key="1">
    <citation type="submission" date="2014-12" db="EMBL/GenBank/DDBJ databases">
        <title>Draft genome sequence of Cohnella kolymensis strain B-2846.</title>
        <authorList>
            <person name="Karlyshev A.V."/>
            <person name="Kudryashova E.B."/>
        </authorList>
    </citation>
    <scope>NUCLEOTIDE SEQUENCE [LARGE SCALE GENOMIC DNA]</scope>
    <source>
        <strain evidence="2 3">VKM B-2846</strain>
    </source>
</reference>
<feature type="domain" description="DUF4007" evidence="1">
    <location>
        <begin position="3"/>
        <end position="40"/>
    </location>
</feature>
<evidence type="ECO:0000259" key="1">
    <source>
        <dbReference type="Pfam" id="PF13182"/>
    </source>
</evidence>
<evidence type="ECO:0000313" key="2">
    <source>
        <dbReference type="EMBL" id="KIL37319.1"/>
    </source>
</evidence>
<proteinExistence type="predicted"/>
<accession>A0ABR5A8D3</accession>
<name>A0ABR5A8D3_9BACL</name>
<gene>
    <name evidence="2" type="ORF">SD71_01090</name>
</gene>